<dbReference type="STRING" id="572546.Arcpr_0985"/>
<dbReference type="RefSeq" id="WP_012940382.1">
    <property type="nucleotide sequence ID" value="NC_013741.1"/>
</dbReference>
<dbReference type="eggNOG" id="arCOG10399">
    <property type="taxonomic scope" value="Archaea"/>
</dbReference>
<dbReference type="SUPFAM" id="SSF143995">
    <property type="entry name" value="AF2331-like"/>
    <property type="match status" value="1"/>
</dbReference>
<accession>D2RIC1</accession>
<dbReference type="PaxDb" id="572546-Arcpr_0985"/>
<reference evidence="2 3" key="1">
    <citation type="journal article" date="2010" name="Stand. Genomic Sci.">
        <title>Complete genome sequence of Archaeoglobus profundus type strain (AV18).</title>
        <authorList>
            <person name="von Jan M."/>
            <person name="Lapidus A."/>
            <person name="Del Rio T.G."/>
            <person name="Copeland A."/>
            <person name="Tice H."/>
            <person name="Cheng J.F."/>
            <person name="Lucas S."/>
            <person name="Chen F."/>
            <person name="Nolan M."/>
            <person name="Goodwin L."/>
            <person name="Han C."/>
            <person name="Pitluck S."/>
            <person name="Liolios K."/>
            <person name="Ivanova N."/>
            <person name="Mavromatis K."/>
            <person name="Ovchinnikova G."/>
            <person name="Chertkov O."/>
            <person name="Pati A."/>
            <person name="Chen A."/>
            <person name="Palaniappan K."/>
            <person name="Land M."/>
            <person name="Hauser L."/>
            <person name="Chang Y.J."/>
            <person name="Jeffries C.D."/>
            <person name="Saunders E."/>
            <person name="Brettin T."/>
            <person name="Detter J.C."/>
            <person name="Chain P."/>
            <person name="Eichinger K."/>
            <person name="Huber H."/>
            <person name="Spring S."/>
            <person name="Rohde M."/>
            <person name="Goker M."/>
            <person name="Wirth R."/>
            <person name="Woyke T."/>
            <person name="Bristow J."/>
            <person name="Eisen J.A."/>
            <person name="Markowitz V."/>
            <person name="Hugenholtz P."/>
            <person name="Kyrpides N.C."/>
            <person name="Klenk H.P."/>
        </authorList>
    </citation>
    <scope>NUCLEOTIDE SEQUENCE [LARGE SCALE GENOMIC DNA]</scope>
    <source>
        <strain evidence="3">DSM 5631 / JCM 9629 / NBRC 100127 / Av18</strain>
    </source>
</reference>
<dbReference type="AlphaFoldDB" id="D2RIC1"/>
<protein>
    <recommendedName>
        <fullName evidence="1">AF2331-like domain-containing protein</fullName>
    </recommendedName>
</protein>
<organism evidence="2 3">
    <name type="scientific">Archaeoglobus profundus (strain DSM 5631 / JCM 9629 / NBRC 100127 / Av18)</name>
    <dbReference type="NCBI Taxonomy" id="572546"/>
    <lineage>
        <taxon>Archaea</taxon>
        <taxon>Methanobacteriati</taxon>
        <taxon>Methanobacteriota</taxon>
        <taxon>Archaeoglobi</taxon>
        <taxon>Archaeoglobales</taxon>
        <taxon>Archaeoglobaceae</taxon>
        <taxon>Archaeoglobus</taxon>
    </lineage>
</organism>
<keyword evidence="3" id="KW-1185">Reference proteome</keyword>
<sequence>MPTYVFNENSFLDFIKKNVEGKVAVVSSDVLDVDIEEMETHLGVKKHFVVKFAISADVFKEVDLDKFDEILKYCVVFVESDELSEIGKKAMR</sequence>
<evidence type="ECO:0000313" key="2">
    <source>
        <dbReference type="EMBL" id="ADB58046.1"/>
    </source>
</evidence>
<dbReference type="InterPro" id="IPR028986">
    <property type="entry name" value="AF2331-like_dom"/>
</dbReference>
<dbReference type="EMBL" id="CP001857">
    <property type="protein sequence ID" value="ADB58046.1"/>
    <property type="molecule type" value="Genomic_DNA"/>
</dbReference>
<feature type="domain" description="AF2331-like" evidence="1">
    <location>
        <begin position="1"/>
        <end position="90"/>
    </location>
</feature>
<dbReference type="GeneID" id="8739655"/>
<dbReference type="KEGG" id="apo:Arcpr_0985"/>
<gene>
    <name evidence="2" type="ordered locus">Arcpr_0985</name>
</gene>
<dbReference type="OrthoDB" id="383863at2157"/>
<proteinExistence type="predicted"/>
<evidence type="ECO:0000313" key="3">
    <source>
        <dbReference type="Proteomes" id="UP000001901"/>
    </source>
</evidence>
<dbReference type="InterPro" id="IPR036842">
    <property type="entry name" value="AF2331-like_sf"/>
</dbReference>
<dbReference type="Pfam" id="PF14556">
    <property type="entry name" value="AF2331-like"/>
    <property type="match status" value="1"/>
</dbReference>
<evidence type="ECO:0000259" key="1">
    <source>
        <dbReference type="Pfam" id="PF14556"/>
    </source>
</evidence>
<dbReference type="HOGENOM" id="CLU_2353077_0_0_2"/>
<name>D2RIC1_ARCPA</name>
<dbReference type="Gene3D" id="3.30.1970.10">
    <property type="entry name" value="AF2331-like"/>
    <property type="match status" value="1"/>
</dbReference>
<dbReference type="Proteomes" id="UP000001901">
    <property type="component" value="Chromosome"/>
</dbReference>